<feature type="compositionally biased region" description="Basic and acidic residues" evidence="1">
    <location>
        <begin position="42"/>
        <end position="52"/>
    </location>
</feature>
<comment type="caution">
    <text evidence="2">The sequence shown here is derived from an EMBL/GenBank/DDBJ whole genome shotgun (WGS) entry which is preliminary data.</text>
</comment>
<evidence type="ECO:0000313" key="3">
    <source>
        <dbReference type="Proteomes" id="UP000712600"/>
    </source>
</evidence>
<dbReference type="Proteomes" id="UP000712600">
    <property type="component" value="Unassembled WGS sequence"/>
</dbReference>
<sequence>MPTSSITRFSVLDGKRERKGRNNHLEPTARLDPDCELDSDDEHDHDAEIEIL</sequence>
<feature type="region of interest" description="Disordered" evidence="1">
    <location>
        <begin position="1"/>
        <end position="52"/>
    </location>
</feature>
<gene>
    <name evidence="2" type="ORF">F2Q69_00063807</name>
</gene>
<evidence type="ECO:0000313" key="2">
    <source>
        <dbReference type="EMBL" id="KAF3574520.1"/>
    </source>
</evidence>
<dbReference type="EMBL" id="QGKX02000095">
    <property type="protein sequence ID" value="KAF3574520.1"/>
    <property type="molecule type" value="Genomic_DNA"/>
</dbReference>
<organism evidence="2 3">
    <name type="scientific">Brassica cretica</name>
    <name type="common">Mustard</name>
    <dbReference type="NCBI Taxonomy" id="69181"/>
    <lineage>
        <taxon>Eukaryota</taxon>
        <taxon>Viridiplantae</taxon>
        <taxon>Streptophyta</taxon>
        <taxon>Embryophyta</taxon>
        <taxon>Tracheophyta</taxon>
        <taxon>Spermatophyta</taxon>
        <taxon>Magnoliopsida</taxon>
        <taxon>eudicotyledons</taxon>
        <taxon>Gunneridae</taxon>
        <taxon>Pentapetalae</taxon>
        <taxon>rosids</taxon>
        <taxon>malvids</taxon>
        <taxon>Brassicales</taxon>
        <taxon>Brassicaceae</taxon>
        <taxon>Brassiceae</taxon>
        <taxon>Brassica</taxon>
    </lineage>
</organism>
<protein>
    <submittedName>
        <fullName evidence="2">Uncharacterized protein</fullName>
    </submittedName>
</protein>
<proteinExistence type="predicted"/>
<accession>A0A8S9RNN3</accession>
<name>A0A8S9RNN3_BRACR</name>
<dbReference type="AlphaFoldDB" id="A0A8S9RNN3"/>
<reference evidence="2" key="1">
    <citation type="submission" date="2019-12" db="EMBL/GenBank/DDBJ databases">
        <title>Genome sequencing and annotation of Brassica cretica.</title>
        <authorList>
            <person name="Studholme D.J."/>
            <person name="Sarris P."/>
        </authorList>
    </citation>
    <scope>NUCLEOTIDE SEQUENCE</scope>
    <source>
        <strain evidence="2">PFS-109/04</strain>
        <tissue evidence="2">Leaf</tissue>
    </source>
</reference>
<evidence type="ECO:0000256" key="1">
    <source>
        <dbReference type="SAM" id="MobiDB-lite"/>
    </source>
</evidence>
<feature type="compositionally biased region" description="Basic and acidic residues" evidence="1">
    <location>
        <begin position="23"/>
        <end position="33"/>
    </location>
</feature>